<evidence type="ECO:0000259" key="3">
    <source>
        <dbReference type="Pfam" id="PF23070"/>
    </source>
</evidence>
<sequence>MELKLSFKATLVKDVIVTFNIFVVVFFFCAKPVSSICYFPIEFQGTFLTQTQALAAFGGHTVTYSEITVEVDSIPPWGRCHRRRGNNVILKDETGGEDCIRCFHITLKSINVIQIHTEGLARCYTNEEAARATCPDERAVVERRFKEILLFRKHDVGTMMTIEELFCPIIGRFRFTYSANRGEFQCDQPFSELSNCPNGNGLNVRFRQCSFPEMTISFLCLGDWEGANGDRYIALMDLRDEPEARPKYRCGLYRTDEITGRVYVSLAADSTCTNQLTSSTIGYESLILNPLPERSLPAQVEAARCRFPEWSQGEWEHITVNGTSFYFKDQVTFQAITGRCILRENASPNDKFIVYTVTQCGQETYNCIWLQRRALNVMEFQLGVEPSNYYSENLCHDKQFPGEVWITEGRVKAPQISPCPIMGDYTGEVPGTHGLCAKVSSDCNNPDIMFYTVSNCEERGHVYE</sequence>
<dbReference type="OMA" id="EWEHITV"/>
<dbReference type="STRING" id="407821.A0A087SWZ2"/>
<keyword evidence="1" id="KW-0472">Membrane</keyword>
<feature type="transmembrane region" description="Helical" evidence="1">
    <location>
        <begin position="12"/>
        <end position="33"/>
    </location>
</feature>
<evidence type="ECO:0000256" key="1">
    <source>
        <dbReference type="SAM" id="Phobius"/>
    </source>
</evidence>
<name>A0A087SWZ2_STEMI</name>
<dbReference type="OrthoDB" id="6380161at2759"/>
<feature type="domain" description="DUF7043" evidence="3">
    <location>
        <begin position="302"/>
        <end position="407"/>
    </location>
</feature>
<dbReference type="Pfam" id="PF23069">
    <property type="entry name" value="DUF7042"/>
    <property type="match status" value="1"/>
</dbReference>
<dbReference type="PANTHER" id="PTHR22255:SF4">
    <property type="entry name" value="CATION-INDEPENDENT MANNOSE-6-PHOSPHATE RECEPTOR"/>
    <property type="match status" value="1"/>
</dbReference>
<accession>A0A087SWZ2</accession>
<dbReference type="InterPro" id="IPR055470">
    <property type="entry name" value="DUF7042"/>
</dbReference>
<evidence type="ECO:0000313" key="6">
    <source>
        <dbReference type="EMBL" id="KFM57381.1"/>
    </source>
</evidence>
<dbReference type="PANTHER" id="PTHR22255">
    <property type="entry name" value="LP06548P"/>
    <property type="match status" value="1"/>
</dbReference>
<keyword evidence="7" id="KW-1185">Reference proteome</keyword>
<dbReference type="InterPro" id="IPR055472">
    <property type="entry name" value="DUF7044"/>
</dbReference>
<dbReference type="EMBL" id="KK112336">
    <property type="protein sequence ID" value="KFM57381.1"/>
    <property type="molecule type" value="Genomic_DNA"/>
</dbReference>
<gene>
    <name evidence="6" type="ORF">X975_11763</name>
</gene>
<protein>
    <submittedName>
        <fullName evidence="6">Uncharacterized protein</fullName>
    </submittedName>
</protein>
<dbReference type="Pfam" id="PF23073">
    <property type="entry name" value="DUF7045"/>
    <property type="match status" value="1"/>
</dbReference>
<evidence type="ECO:0000259" key="5">
    <source>
        <dbReference type="Pfam" id="PF23073"/>
    </source>
</evidence>
<feature type="domain" description="DUF7044" evidence="4">
    <location>
        <begin position="37"/>
        <end position="137"/>
    </location>
</feature>
<feature type="domain" description="DUF7045" evidence="5">
    <location>
        <begin position="419"/>
        <end position="464"/>
    </location>
</feature>
<dbReference type="AlphaFoldDB" id="A0A087SWZ2"/>
<feature type="domain" description="DUF7042" evidence="2">
    <location>
        <begin position="164"/>
        <end position="284"/>
    </location>
</feature>
<reference evidence="6 7" key="1">
    <citation type="submission" date="2013-11" db="EMBL/GenBank/DDBJ databases">
        <title>Genome sequencing of Stegodyphus mimosarum.</title>
        <authorList>
            <person name="Bechsgaard J."/>
        </authorList>
    </citation>
    <scope>NUCLEOTIDE SEQUENCE [LARGE SCALE GENOMIC DNA]</scope>
</reference>
<dbReference type="Pfam" id="PF23071">
    <property type="entry name" value="DUF7044"/>
    <property type="match status" value="1"/>
</dbReference>
<dbReference type="InterPro" id="IPR055473">
    <property type="entry name" value="DUF7045"/>
</dbReference>
<organism evidence="6 7">
    <name type="scientific">Stegodyphus mimosarum</name>
    <name type="common">African social velvet spider</name>
    <dbReference type="NCBI Taxonomy" id="407821"/>
    <lineage>
        <taxon>Eukaryota</taxon>
        <taxon>Metazoa</taxon>
        <taxon>Ecdysozoa</taxon>
        <taxon>Arthropoda</taxon>
        <taxon>Chelicerata</taxon>
        <taxon>Arachnida</taxon>
        <taxon>Araneae</taxon>
        <taxon>Araneomorphae</taxon>
        <taxon>Entelegynae</taxon>
        <taxon>Eresoidea</taxon>
        <taxon>Eresidae</taxon>
        <taxon>Stegodyphus</taxon>
    </lineage>
</organism>
<feature type="non-terminal residue" evidence="6">
    <location>
        <position position="464"/>
    </location>
</feature>
<dbReference type="Pfam" id="PF23070">
    <property type="entry name" value="DUF7043"/>
    <property type="match status" value="1"/>
</dbReference>
<dbReference type="Proteomes" id="UP000054359">
    <property type="component" value="Unassembled WGS sequence"/>
</dbReference>
<evidence type="ECO:0000313" key="7">
    <source>
        <dbReference type="Proteomes" id="UP000054359"/>
    </source>
</evidence>
<dbReference type="InterPro" id="IPR055471">
    <property type="entry name" value="DUF7043"/>
</dbReference>
<keyword evidence="1" id="KW-1133">Transmembrane helix</keyword>
<evidence type="ECO:0000259" key="2">
    <source>
        <dbReference type="Pfam" id="PF23069"/>
    </source>
</evidence>
<evidence type="ECO:0000259" key="4">
    <source>
        <dbReference type="Pfam" id="PF23071"/>
    </source>
</evidence>
<proteinExistence type="predicted"/>
<keyword evidence="1" id="KW-0812">Transmembrane</keyword>